<protein>
    <submittedName>
        <fullName evidence="1">Uncharacterized protein</fullName>
    </submittedName>
</protein>
<evidence type="ECO:0000313" key="1">
    <source>
        <dbReference type="EMBL" id="GAG13579.1"/>
    </source>
</evidence>
<sequence>SGMWSARARWTALIALWGIMKLPKWVRRRFYNWFYSYDQKVEKL</sequence>
<proteinExistence type="predicted"/>
<organism evidence="1">
    <name type="scientific">marine sediment metagenome</name>
    <dbReference type="NCBI Taxonomy" id="412755"/>
    <lineage>
        <taxon>unclassified sequences</taxon>
        <taxon>metagenomes</taxon>
        <taxon>ecological metagenomes</taxon>
    </lineage>
</organism>
<dbReference type="AlphaFoldDB" id="X0V5V9"/>
<dbReference type="EMBL" id="BARS01021081">
    <property type="protein sequence ID" value="GAG13579.1"/>
    <property type="molecule type" value="Genomic_DNA"/>
</dbReference>
<comment type="caution">
    <text evidence="1">The sequence shown here is derived from an EMBL/GenBank/DDBJ whole genome shotgun (WGS) entry which is preliminary data.</text>
</comment>
<accession>X0V5V9</accession>
<gene>
    <name evidence="1" type="ORF">S01H1_33909</name>
</gene>
<reference evidence="1" key="1">
    <citation type="journal article" date="2014" name="Front. Microbiol.">
        <title>High frequency of phylogenetically diverse reductive dehalogenase-homologous genes in deep subseafloor sedimentary metagenomes.</title>
        <authorList>
            <person name="Kawai M."/>
            <person name="Futagami T."/>
            <person name="Toyoda A."/>
            <person name="Takaki Y."/>
            <person name="Nishi S."/>
            <person name="Hori S."/>
            <person name="Arai W."/>
            <person name="Tsubouchi T."/>
            <person name="Morono Y."/>
            <person name="Uchiyama I."/>
            <person name="Ito T."/>
            <person name="Fujiyama A."/>
            <person name="Inagaki F."/>
            <person name="Takami H."/>
        </authorList>
    </citation>
    <scope>NUCLEOTIDE SEQUENCE</scope>
    <source>
        <strain evidence="1">Expedition CK06-06</strain>
    </source>
</reference>
<name>X0V5V9_9ZZZZ</name>
<feature type="non-terminal residue" evidence="1">
    <location>
        <position position="1"/>
    </location>
</feature>